<dbReference type="RefSeq" id="WP_143059079.1">
    <property type="nucleotide sequence ID" value="NZ_FOJG01000001.1"/>
</dbReference>
<dbReference type="STRING" id="29529.SAMN04488122_0921"/>
<dbReference type="EMBL" id="FOJG01000001">
    <property type="protein sequence ID" value="SEW16763.1"/>
    <property type="molecule type" value="Genomic_DNA"/>
</dbReference>
<evidence type="ECO:0000313" key="1">
    <source>
        <dbReference type="EMBL" id="SEW16763.1"/>
    </source>
</evidence>
<evidence type="ECO:0000313" key="2">
    <source>
        <dbReference type="Proteomes" id="UP000199310"/>
    </source>
</evidence>
<dbReference type="AlphaFoldDB" id="A0A1I0PR36"/>
<keyword evidence="2" id="KW-1185">Reference proteome</keyword>
<protein>
    <submittedName>
        <fullName evidence="1">Uncharacterized protein</fullName>
    </submittedName>
</protein>
<organism evidence="1 2">
    <name type="scientific">Chitinophaga arvensicola</name>
    <dbReference type="NCBI Taxonomy" id="29529"/>
    <lineage>
        <taxon>Bacteria</taxon>
        <taxon>Pseudomonadati</taxon>
        <taxon>Bacteroidota</taxon>
        <taxon>Chitinophagia</taxon>
        <taxon>Chitinophagales</taxon>
        <taxon>Chitinophagaceae</taxon>
        <taxon>Chitinophaga</taxon>
    </lineage>
</organism>
<dbReference type="Proteomes" id="UP000199310">
    <property type="component" value="Unassembled WGS sequence"/>
</dbReference>
<reference evidence="2" key="1">
    <citation type="submission" date="2016-10" db="EMBL/GenBank/DDBJ databases">
        <authorList>
            <person name="Varghese N."/>
            <person name="Submissions S."/>
        </authorList>
    </citation>
    <scope>NUCLEOTIDE SEQUENCE [LARGE SCALE GENOMIC DNA]</scope>
    <source>
        <strain evidence="2">DSM 3695</strain>
    </source>
</reference>
<gene>
    <name evidence="1" type="ORF">SAMN04488122_0921</name>
</gene>
<proteinExistence type="predicted"/>
<name>A0A1I0PR36_9BACT</name>
<sequence length="414" mass="47678">MESTTTNKQNFGSYMEVINSLRQIQRYQHLPKIDPDSVDTAYLHYRRNEGFTFLSETYTPGQHCKDIYQTIKIVTDKDVFAISELVCIDDCDIDLQANYTVGNLTWRNTYHDKCCYYRIFIPVVDATYHEISGFYGVAENRTATYEVGPCVLELEQYRDSENEIYLVINCNSYVLYSALLDYCRILFDIFCLLTGTAHFQWFCFFHHTLTQKEIAGMRYQTWHKPRANEFSAFGVTIGPLALTKRCDFGKEKIEALAAMAIQHQLFRECIAVLSEASGIPARLHCLAVAKIMACLAQVFGSDDGIQLHYKVAEIARLTNLENRWNKMLSRLGISLEPEEKTAILWAYAVSWHSDFGGASTGAQVDYKRLQMILMNILNTIFLRSVDHRGNMGDQTTYKAVVMWDLSVDFWHRTI</sequence>
<accession>A0A1I0PR36</accession>